<keyword evidence="1" id="KW-1133">Transmembrane helix</keyword>
<dbReference type="EMBL" id="CADCSU010000048">
    <property type="protein sequence ID" value="CAA9196005.1"/>
    <property type="molecule type" value="Genomic_DNA"/>
</dbReference>
<dbReference type="AlphaFoldDB" id="A0A6J4GCK3"/>
<reference evidence="2 3" key="1">
    <citation type="submission" date="2020-02" db="EMBL/GenBank/DDBJ databases">
        <authorList>
            <person name="Criscuolo A."/>
        </authorList>
    </citation>
    <scope>NUCLEOTIDE SEQUENCE [LARGE SCALE GENOMIC DNA]</scope>
    <source>
        <strain evidence="2">CIP105534</strain>
    </source>
</reference>
<evidence type="ECO:0000256" key="1">
    <source>
        <dbReference type="SAM" id="Phobius"/>
    </source>
</evidence>
<dbReference type="RefSeq" id="WP_173969639.1">
    <property type="nucleotide sequence ID" value="NZ_CADCSU010000048.1"/>
</dbReference>
<keyword evidence="3" id="KW-1185">Reference proteome</keyword>
<proteinExistence type="predicted"/>
<dbReference type="Proteomes" id="UP000479938">
    <property type="component" value="Unassembled WGS sequence"/>
</dbReference>
<feature type="transmembrane region" description="Helical" evidence="1">
    <location>
        <begin position="6"/>
        <end position="26"/>
    </location>
</feature>
<accession>A0A6J4GCK3</accession>
<keyword evidence="1" id="KW-0812">Transmembrane</keyword>
<protein>
    <submittedName>
        <fullName evidence="2">Uncharacterized protein</fullName>
    </submittedName>
</protein>
<evidence type="ECO:0000313" key="3">
    <source>
        <dbReference type="Proteomes" id="UP000479938"/>
    </source>
</evidence>
<organism evidence="2 3">
    <name type="scientific">Flavobacterium bizetiae</name>
    <dbReference type="NCBI Taxonomy" id="2704140"/>
    <lineage>
        <taxon>Bacteria</taxon>
        <taxon>Pseudomonadati</taxon>
        <taxon>Bacteroidota</taxon>
        <taxon>Flavobacteriia</taxon>
        <taxon>Flavobacteriales</taxon>
        <taxon>Flavobacteriaceae</taxon>
        <taxon>Flavobacterium</taxon>
    </lineage>
</organism>
<keyword evidence="1" id="KW-0472">Membrane</keyword>
<sequence length="283" mass="32911">MDWNTFLSTLSQSAAGLIAIVAAFVISKLLGENEKQETYDSQVSKLIIDYNDLIQRISIRKFTWYDRRNIEYSTDVIEAVKNNEFSNLADNEKLNLLFLLEPHLYKTDVCLDQLNLLIKKYAPQTNSLGMTFSSSMPLLAPNGLWDKIGKERELINQLQIDSFTLINNFKDVKSDFINTMNGLDSFKYTLYILAFGFFLTVVYPLHFMPMKLDISPEIDFSLKAFYSTAFSIKGLFLFFLSLVVVLIFGYFILVIKRIKRKYLILEKELSAIYFDIKSYCRYF</sequence>
<name>A0A6J4GCK3_9FLAO</name>
<feature type="transmembrane region" description="Helical" evidence="1">
    <location>
        <begin position="225"/>
        <end position="253"/>
    </location>
</feature>
<gene>
    <name evidence="2" type="ORF">FLA105534_00899</name>
</gene>
<evidence type="ECO:0000313" key="2">
    <source>
        <dbReference type="EMBL" id="CAA9196005.1"/>
    </source>
</evidence>
<feature type="transmembrane region" description="Helical" evidence="1">
    <location>
        <begin position="188"/>
        <end position="205"/>
    </location>
</feature>